<evidence type="ECO:0008006" key="3">
    <source>
        <dbReference type="Google" id="ProtNLM"/>
    </source>
</evidence>
<dbReference type="SFLD" id="SFLDG01129">
    <property type="entry name" value="C1.5:_HAD__Beta-PGM__Phosphata"/>
    <property type="match status" value="1"/>
</dbReference>
<dbReference type="PRINTS" id="PR00413">
    <property type="entry name" value="HADHALOGNASE"/>
</dbReference>
<dbReference type="Gene3D" id="3.40.50.1000">
    <property type="entry name" value="HAD superfamily/HAD-like"/>
    <property type="match status" value="1"/>
</dbReference>
<dbReference type="SUPFAM" id="SSF56784">
    <property type="entry name" value="HAD-like"/>
    <property type="match status" value="1"/>
</dbReference>
<dbReference type="PANTHER" id="PTHR47829:SF1">
    <property type="entry name" value="HAD FAMILY PHOSPHATASE"/>
    <property type="match status" value="1"/>
</dbReference>
<dbReference type="InterPro" id="IPR052898">
    <property type="entry name" value="ACAD10-like"/>
</dbReference>
<dbReference type="InterPro" id="IPR023214">
    <property type="entry name" value="HAD_sf"/>
</dbReference>
<dbReference type="InterPro" id="IPR006439">
    <property type="entry name" value="HAD-SF_hydro_IA"/>
</dbReference>
<dbReference type="NCBIfam" id="TIGR01509">
    <property type="entry name" value="HAD-SF-IA-v3"/>
    <property type="match status" value="1"/>
</dbReference>
<dbReference type="InterPro" id="IPR023198">
    <property type="entry name" value="PGP-like_dom2"/>
</dbReference>
<dbReference type="AlphaFoldDB" id="A0AAD5X8F2"/>
<dbReference type="GO" id="GO:0016791">
    <property type="term" value="F:phosphatase activity"/>
    <property type="evidence" value="ECO:0007669"/>
    <property type="project" value="UniProtKB-ARBA"/>
</dbReference>
<dbReference type="Proteomes" id="UP001212841">
    <property type="component" value="Unassembled WGS sequence"/>
</dbReference>
<keyword evidence="2" id="KW-1185">Reference proteome</keyword>
<proteinExistence type="predicted"/>
<dbReference type="EMBL" id="JADGJD010000021">
    <property type="protein sequence ID" value="KAJ3056768.1"/>
    <property type="molecule type" value="Genomic_DNA"/>
</dbReference>
<evidence type="ECO:0000313" key="2">
    <source>
        <dbReference type="Proteomes" id="UP001212841"/>
    </source>
</evidence>
<protein>
    <recommendedName>
        <fullName evidence="3">HAD-like protein</fullName>
    </recommendedName>
</protein>
<name>A0AAD5X8F2_9FUNG</name>
<dbReference type="InterPro" id="IPR036412">
    <property type="entry name" value="HAD-like_sf"/>
</dbReference>
<gene>
    <name evidence="1" type="ORF">HK097_004340</name>
</gene>
<dbReference type="SFLD" id="SFLDS00003">
    <property type="entry name" value="Haloacid_Dehalogenase"/>
    <property type="match status" value="1"/>
</dbReference>
<dbReference type="PANTHER" id="PTHR47829">
    <property type="entry name" value="HYDROLASE, PUTATIVE (AFU_ORTHOLOGUE AFUA_1G12880)-RELATED"/>
    <property type="match status" value="1"/>
</dbReference>
<reference evidence="1" key="1">
    <citation type="submission" date="2020-05" db="EMBL/GenBank/DDBJ databases">
        <title>Phylogenomic resolution of chytrid fungi.</title>
        <authorList>
            <person name="Stajich J.E."/>
            <person name="Amses K."/>
            <person name="Simmons R."/>
            <person name="Seto K."/>
            <person name="Myers J."/>
            <person name="Bonds A."/>
            <person name="Quandt C.A."/>
            <person name="Barry K."/>
            <person name="Liu P."/>
            <person name="Grigoriev I."/>
            <person name="Longcore J.E."/>
            <person name="James T.Y."/>
        </authorList>
    </citation>
    <scope>NUCLEOTIDE SEQUENCE</scope>
    <source>
        <strain evidence="1">JEL0318</strain>
    </source>
</reference>
<evidence type="ECO:0000313" key="1">
    <source>
        <dbReference type="EMBL" id="KAJ3056768.1"/>
    </source>
</evidence>
<organism evidence="1 2">
    <name type="scientific">Rhizophlyctis rosea</name>
    <dbReference type="NCBI Taxonomy" id="64517"/>
    <lineage>
        <taxon>Eukaryota</taxon>
        <taxon>Fungi</taxon>
        <taxon>Fungi incertae sedis</taxon>
        <taxon>Chytridiomycota</taxon>
        <taxon>Chytridiomycota incertae sedis</taxon>
        <taxon>Chytridiomycetes</taxon>
        <taxon>Rhizophlyctidales</taxon>
        <taxon>Rhizophlyctidaceae</taxon>
        <taxon>Rhizophlyctis</taxon>
    </lineage>
</organism>
<dbReference type="CDD" id="cd02603">
    <property type="entry name" value="HAD_sEH-N_like"/>
    <property type="match status" value="1"/>
</dbReference>
<sequence length="221" mass="24358">MYKAVIFDVGGVCVHSPLEGIRAYEKRLNLPTDYLNLAIQSRAPNGAFQRLERGEISLIEFYPLFSEEMSDPANKDVYRRYAAARGFDAQPIPDVTIDGKDLFRQMVEAAQRLDDVVVNAIRTLRATTSLTIAALTNNFQSSPASSTSSSSPTLSLDPPPQLKNLFHHFIESSLVGLRKPDPAFFLHACKVCNVKPQDCVMLDDIPENVKAARAVGMTAIS</sequence>
<dbReference type="Pfam" id="PF00702">
    <property type="entry name" value="Hydrolase"/>
    <property type="match status" value="1"/>
</dbReference>
<comment type="caution">
    <text evidence="1">The sequence shown here is derived from an EMBL/GenBank/DDBJ whole genome shotgun (WGS) entry which is preliminary data.</text>
</comment>
<dbReference type="Gene3D" id="1.10.150.240">
    <property type="entry name" value="Putative phosphatase, domain 2"/>
    <property type="match status" value="1"/>
</dbReference>
<accession>A0AAD5X8F2</accession>